<protein>
    <submittedName>
        <fullName evidence="2">Uncharacterized protein</fullName>
    </submittedName>
</protein>
<proteinExistence type="predicted"/>
<dbReference type="InterPro" id="IPR016181">
    <property type="entry name" value="Acyl_CoA_acyltransferase"/>
</dbReference>
<dbReference type="SUPFAM" id="SSF55729">
    <property type="entry name" value="Acyl-CoA N-acyltransferases (Nat)"/>
    <property type="match status" value="1"/>
</dbReference>
<dbReference type="EMBL" id="CP126221">
    <property type="protein sequence ID" value="WIA22174.1"/>
    <property type="molecule type" value="Genomic_DNA"/>
</dbReference>
<evidence type="ECO:0000313" key="3">
    <source>
        <dbReference type="Proteomes" id="UP001244341"/>
    </source>
</evidence>
<accession>A0ABY8UMD8</accession>
<feature type="region of interest" description="Disordered" evidence="1">
    <location>
        <begin position="1"/>
        <end position="24"/>
    </location>
</feature>
<dbReference type="Proteomes" id="UP001244341">
    <property type="component" value="Chromosome 14b"/>
</dbReference>
<evidence type="ECO:0000256" key="1">
    <source>
        <dbReference type="SAM" id="MobiDB-lite"/>
    </source>
</evidence>
<keyword evidence="3" id="KW-1185">Reference proteome</keyword>
<evidence type="ECO:0000313" key="2">
    <source>
        <dbReference type="EMBL" id="WIA22174.1"/>
    </source>
</evidence>
<gene>
    <name evidence="2" type="ORF">OEZ85_004508</name>
</gene>
<name>A0ABY8UMD8_TETOB</name>
<reference evidence="2 3" key="1">
    <citation type="submission" date="2023-05" db="EMBL/GenBank/DDBJ databases">
        <title>A 100% complete, gapless, phased diploid assembly of the Scenedesmus obliquus UTEX 3031 genome.</title>
        <authorList>
            <person name="Biondi T.C."/>
            <person name="Hanschen E.R."/>
            <person name="Kwon T."/>
            <person name="Eng W."/>
            <person name="Kruse C.P.S."/>
            <person name="Koehler S.I."/>
            <person name="Kunde Y."/>
            <person name="Gleasner C.D."/>
            <person name="You Mak K.T."/>
            <person name="Polle J."/>
            <person name="Hovde B.T."/>
            <person name="Starkenburg S.R."/>
        </authorList>
    </citation>
    <scope>NUCLEOTIDE SEQUENCE [LARGE SCALE GENOMIC DNA]</scope>
    <source>
        <strain evidence="2 3">DOE0152z</strain>
    </source>
</reference>
<sequence length="218" mass="25605">MPSQRRNPSRAAPTYQPYNGPPPPRSIKSLSQERFHLLKRLEQVAEEVGCSFILLHSVRAAYKFYHDMGYLRRTAAALYRLDKCVLKMADLEKGENISWTKPEASMTWVPWIFRNYVEGSDEDFLFREEVEAAMRSKLSTVKKNWSSKDDGELKQKLLKHNKELIKDAIDSLWGTLLINGFYMAKLVKPKWVDSLKKWAQQEHQWAYAEDTKTWKEVY</sequence>
<organism evidence="2 3">
    <name type="scientific">Tetradesmus obliquus</name>
    <name type="common">Green alga</name>
    <name type="synonym">Acutodesmus obliquus</name>
    <dbReference type="NCBI Taxonomy" id="3088"/>
    <lineage>
        <taxon>Eukaryota</taxon>
        <taxon>Viridiplantae</taxon>
        <taxon>Chlorophyta</taxon>
        <taxon>core chlorophytes</taxon>
        <taxon>Chlorophyceae</taxon>
        <taxon>CS clade</taxon>
        <taxon>Sphaeropleales</taxon>
        <taxon>Scenedesmaceae</taxon>
        <taxon>Tetradesmus</taxon>
    </lineage>
</organism>